<protein>
    <submittedName>
        <fullName evidence="1">HlyD family secretion protein</fullName>
    </submittedName>
</protein>
<dbReference type="InterPro" id="IPR011053">
    <property type="entry name" value="Single_hybrid_motif"/>
</dbReference>
<reference evidence="1 2" key="1">
    <citation type="submission" date="2018-03" db="EMBL/GenBank/DDBJ databases">
        <title>Genomic Encyclopedia of Archaeal and Bacterial Type Strains, Phase II (KMG-II): from individual species to whole genera.</title>
        <authorList>
            <person name="Goeker M."/>
        </authorList>
    </citation>
    <scope>NUCLEOTIDE SEQUENCE [LARGE SCALE GENOMIC DNA]</scope>
    <source>
        <strain evidence="1 2">DSM 100212</strain>
    </source>
</reference>
<dbReference type="OrthoDB" id="7477732at2"/>
<sequence length="222" mass="24357">MRYWRLLLGAILVITALWIILGEQISGISSDAVINARLSTLRTPISGQLEMPLRAFGEEFDAQETVATIKPWMDGETAPRATSMDLVAPVNGLLWEVLAGDGEFVERGQDIARFMVCGSALVTLSVSDNVYARLQVGQAAQFRLSGKSKIYDGTITRMAGAGAETIYGNLAVAPSIKHLERYDVAILVPALREQPALKCSVGQTGRVFFDVRPLDWLRQMMR</sequence>
<dbReference type="SUPFAM" id="SSF51230">
    <property type="entry name" value="Single hybrid motif"/>
    <property type="match status" value="1"/>
</dbReference>
<keyword evidence="2" id="KW-1185">Reference proteome</keyword>
<accession>A0A2T0WH95</accession>
<proteinExistence type="predicted"/>
<dbReference type="Proteomes" id="UP000238392">
    <property type="component" value="Unassembled WGS sequence"/>
</dbReference>
<organism evidence="1 2">
    <name type="scientific">Donghicola tyrosinivorans</name>
    <dbReference type="NCBI Taxonomy" id="1652492"/>
    <lineage>
        <taxon>Bacteria</taxon>
        <taxon>Pseudomonadati</taxon>
        <taxon>Pseudomonadota</taxon>
        <taxon>Alphaproteobacteria</taxon>
        <taxon>Rhodobacterales</taxon>
        <taxon>Roseobacteraceae</taxon>
        <taxon>Donghicola</taxon>
    </lineage>
</organism>
<name>A0A2T0WH95_9RHOB</name>
<dbReference type="AlphaFoldDB" id="A0A2T0WH95"/>
<gene>
    <name evidence="1" type="ORF">CLV74_11363</name>
</gene>
<evidence type="ECO:0000313" key="2">
    <source>
        <dbReference type="Proteomes" id="UP000238392"/>
    </source>
</evidence>
<evidence type="ECO:0000313" key="1">
    <source>
        <dbReference type="EMBL" id="PRY86088.1"/>
    </source>
</evidence>
<comment type="caution">
    <text evidence="1">The sequence shown here is derived from an EMBL/GenBank/DDBJ whole genome shotgun (WGS) entry which is preliminary data.</text>
</comment>
<dbReference type="EMBL" id="PVTQ01000013">
    <property type="protein sequence ID" value="PRY86088.1"/>
    <property type="molecule type" value="Genomic_DNA"/>
</dbReference>